<keyword evidence="8" id="KW-0472">Membrane</keyword>
<dbReference type="PROSITE" id="PS50893">
    <property type="entry name" value="ABC_TRANSPORTER_2"/>
    <property type="match status" value="2"/>
</dbReference>
<gene>
    <name evidence="10" type="ORF">Psi02_61420</name>
</gene>
<proteinExistence type="predicted"/>
<dbReference type="Proteomes" id="UP000644610">
    <property type="component" value="Unassembled WGS sequence"/>
</dbReference>
<sequence>MPGAVLEMIGVSKGFPGVRALADVDFRLFPGEIHALMGENGAGKSTLIKVLTGVHAADAGEVRLGGDRVSVTGPQHAQTLGISTVYQEVNLCPNLTVAENVFIGREPSKAGAIRWREIRRRAAELLTRFHVDVDPGVRLGACSLAIQQLVAIVRAVDISAKVLILDEPTSSLDRDEVEQLFTVMRRLRDDGVAILFVSHFLDQVYEVSDRMTVLRNGRLVGEFPTADLSRIDLVGHMTGRMLSTLEQLHVPEETARVQAEPVLKAQGVGRRGSIAPFDLEIHPGEVVGLAGLLGSGRTEAVRLMFGADVADSGTVALGGKPVSLRGPNIAIDHGVAFCPENRKSEGLIEDLTVGENIVLALQAANGWLRPLSQAKRQELVGRYMTALRINPADPDMPARNLSGGNQQKVLLARWLITQPKLLILDEPTRGIDVGAKAEIQKLVVSLAEDGVAVLFVSAELEEVLRISHKIEVLRDRRLIAEIGNIGSVTPEGILEIIANGTTS</sequence>
<dbReference type="PROSITE" id="PS00211">
    <property type="entry name" value="ABC_TRANSPORTER_1"/>
    <property type="match status" value="1"/>
</dbReference>
<dbReference type="Gene3D" id="3.40.50.300">
    <property type="entry name" value="P-loop containing nucleotide triphosphate hydrolases"/>
    <property type="match status" value="2"/>
</dbReference>
<dbReference type="SUPFAM" id="SSF52540">
    <property type="entry name" value="P-loop containing nucleoside triphosphate hydrolases"/>
    <property type="match status" value="2"/>
</dbReference>
<dbReference type="PANTHER" id="PTHR43790">
    <property type="entry name" value="CARBOHYDRATE TRANSPORT ATP-BINDING PROTEIN MG119-RELATED"/>
    <property type="match status" value="1"/>
</dbReference>
<dbReference type="InterPro" id="IPR017871">
    <property type="entry name" value="ABC_transporter-like_CS"/>
</dbReference>
<dbReference type="InterPro" id="IPR050107">
    <property type="entry name" value="ABC_carbohydrate_import_ATPase"/>
</dbReference>
<reference evidence="10" key="1">
    <citation type="submission" date="2021-01" db="EMBL/GenBank/DDBJ databases">
        <title>Whole genome shotgun sequence of Planotetraspora silvatica NBRC 100141.</title>
        <authorList>
            <person name="Komaki H."/>
            <person name="Tamura T."/>
        </authorList>
    </citation>
    <scope>NUCLEOTIDE SEQUENCE</scope>
    <source>
        <strain evidence="10">NBRC 100141</strain>
    </source>
</reference>
<dbReference type="GO" id="GO:0005524">
    <property type="term" value="F:ATP binding"/>
    <property type="evidence" value="ECO:0007669"/>
    <property type="project" value="UniProtKB-KW"/>
</dbReference>
<dbReference type="CDD" id="cd03215">
    <property type="entry name" value="ABC_Carb_Monos_II"/>
    <property type="match status" value="1"/>
</dbReference>
<evidence type="ECO:0000256" key="2">
    <source>
        <dbReference type="ARBA" id="ARBA00022448"/>
    </source>
</evidence>
<dbReference type="CDD" id="cd03216">
    <property type="entry name" value="ABC_Carb_Monos_I"/>
    <property type="match status" value="1"/>
</dbReference>
<keyword evidence="2" id="KW-0813">Transport</keyword>
<evidence type="ECO:0000256" key="4">
    <source>
        <dbReference type="ARBA" id="ARBA00022737"/>
    </source>
</evidence>
<dbReference type="InterPro" id="IPR003439">
    <property type="entry name" value="ABC_transporter-like_ATP-bd"/>
</dbReference>
<dbReference type="SMART" id="SM00382">
    <property type="entry name" value="AAA"/>
    <property type="match status" value="2"/>
</dbReference>
<keyword evidence="4" id="KW-0677">Repeat</keyword>
<keyword evidence="5" id="KW-0547">Nucleotide-binding</keyword>
<keyword evidence="11" id="KW-1185">Reference proteome</keyword>
<keyword evidence="7" id="KW-1278">Translocase</keyword>
<evidence type="ECO:0000313" key="11">
    <source>
        <dbReference type="Proteomes" id="UP000644610"/>
    </source>
</evidence>
<keyword evidence="3" id="KW-1003">Cell membrane</keyword>
<comment type="caution">
    <text evidence="10">The sequence shown here is derived from an EMBL/GenBank/DDBJ whole genome shotgun (WGS) entry which is preliminary data.</text>
</comment>
<dbReference type="Pfam" id="PF00005">
    <property type="entry name" value="ABC_tran"/>
    <property type="match status" value="2"/>
</dbReference>
<keyword evidence="6 10" id="KW-0067">ATP-binding</keyword>
<evidence type="ECO:0000313" key="10">
    <source>
        <dbReference type="EMBL" id="GII49718.1"/>
    </source>
</evidence>
<dbReference type="GO" id="GO:0005886">
    <property type="term" value="C:plasma membrane"/>
    <property type="evidence" value="ECO:0007669"/>
    <property type="project" value="UniProtKB-SubCell"/>
</dbReference>
<dbReference type="AlphaFoldDB" id="A0A8J3UQZ6"/>
<name>A0A8J3UQZ6_9ACTN</name>
<comment type="subcellular location">
    <subcellularLocation>
        <location evidence="1">Cell membrane</location>
        <topology evidence="1">Peripheral membrane protein</topology>
    </subcellularLocation>
</comment>
<evidence type="ECO:0000256" key="5">
    <source>
        <dbReference type="ARBA" id="ARBA00022741"/>
    </source>
</evidence>
<dbReference type="RefSeq" id="WP_239095289.1">
    <property type="nucleotide sequence ID" value="NZ_BAAAKY010000027.1"/>
</dbReference>
<evidence type="ECO:0000256" key="8">
    <source>
        <dbReference type="ARBA" id="ARBA00023136"/>
    </source>
</evidence>
<dbReference type="PANTHER" id="PTHR43790:SF9">
    <property type="entry name" value="GALACTOFURANOSE TRANSPORTER ATP-BINDING PROTEIN YTFR"/>
    <property type="match status" value="1"/>
</dbReference>
<dbReference type="FunFam" id="3.40.50.300:FF:000127">
    <property type="entry name" value="Ribose import ATP-binding protein RbsA"/>
    <property type="match status" value="1"/>
</dbReference>
<feature type="domain" description="ABC transporter" evidence="9">
    <location>
        <begin position="6"/>
        <end position="241"/>
    </location>
</feature>
<organism evidence="10 11">
    <name type="scientific">Planotetraspora silvatica</name>
    <dbReference type="NCBI Taxonomy" id="234614"/>
    <lineage>
        <taxon>Bacteria</taxon>
        <taxon>Bacillati</taxon>
        <taxon>Actinomycetota</taxon>
        <taxon>Actinomycetes</taxon>
        <taxon>Streptosporangiales</taxon>
        <taxon>Streptosporangiaceae</taxon>
        <taxon>Planotetraspora</taxon>
    </lineage>
</organism>
<evidence type="ECO:0000259" key="9">
    <source>
        <dbReference type="PROSITE" id="PS50893"/>
    </source>
</evidence>
<evidence type="ECO:0000256" key="1">
    <source>
        <dbReference type="ARBA" id="ARBA00004202"/>
    </source>
</evidence>
<dbReference type="EMBL" id="BOOQ01000045">
    <property type="protein sequence ID" value="GII49718.1"/>
    <property type="molecule type" value="Genomic_DNA"/>
</dbReference>
<dbReference type="InterPro" id="IPR003593">
    <property type="entry name" value="AAA+_ATPase"/>
</dbReference>
<evidence type="ECO:0000256" key="6">
    <source>
        <dbReference type="ARBA" id="ARBA00022840"/>
    </source>
</evidence>
<feature type="domain" description="ABC transporter" evidence="9">
    <location>
        <begin position="257"/>
        <end position="500"/>
    </location>
</feature>
<dbReference type="GO" id="GO:0016887">
    <property type="term" value="F:ATP hydrolysis activity"/>
    <property type="evidence" value="ECO:0007669"/>
    <property type="project" value="InterPro"/>
</dbReference>
<protein>
    <submittedName>
        <fullName evidence="10">Sugar ABC transporter ATP-binding protein</fullName>
    </submittedName>
</protein>
<evidence type="ECO:0000256" key="3">
    <source>
        <dbReference type="ARBA" id="ARBA00022475"/>
    </source>
</evidence>
<evidence type="ECO:0000256" key="7">
    <source>
        <dbReference type="ARBA" id="ARBA00022967"/>
    </source>
</evidence>
<accession>A0A8J3UQZ6</accession>
<dbReference type="InterPro" id="IPR027417">
    <property type="entry name" value="P-loop_NTPase"/>
</dbReference>